<evidence type="ECO:0000259" key="3">
    <source>
        <dbReference type="PROSITE" id="PS51635"/>
    </source>
</evidence>
<dbReference type="PANTHER" id="PTHR12406">
    <property type="entry name" value="CALCIUM-INDEPENDENT PHOSPHOLIPASE A2 IPLA2 -RELATED"/>
    <property type="match status" value="1"/>
</dbReference>
<reference evidence="4" key="1">
    <citation type="journal article" date="2020" name="Nature">
        <title>Giant virus diversity and host interactions through global metagenomics.</title>
        <authorList>
            <person name="Schulz F."/>
            <person name="Roux S."/>
            <person name="Paez-Espino D."/>
            <person name="Jungbluth S."/>
            <person name="Walsh D.A."/>
            <person name="Denef V.J."/>
            <person name="McMahon K.D."/>
            <person name="Konstantinidis K.T."/>
            <person name="Eloe-Fadrosh E.A."/>
            <person name="Kyrpides N.C."/>
            <person name="Woyke T."/>
        </authorList>
    </citation>
    <scope>NUCLEOTIDE SEQUENCE</scope>
    <source>
        <strain evidence="4">GVMAG-M-3300023174-144</strain>
    </source>
</reference>
<keyword evidence="1" id="KW-0443">Lipid metabolism</keyword>
<dbReference type="PANTHER" id="PTHR12406:SF38">
    <property type="entry name" value="PNPLA DOMAIN-CONTAINING PROTEIN"/>
    <property type="match status" value="1"/>
</dbReference>
<keyword evidence="2" id="KW-1133">Transmembrane helix</keyword>
<evidence type="ECO:0000256" key="1">
    <source>
        <dbReference type="ARBA" id="ARBA00023098"/>
    </source>
</evidence>
<dbReference type="Gene3D" id="3.40.1090.10">
    <property type="entry name" value="Cytosolic phospholipase A2 catalytic domain"/>
    <property type="match status" value="1"/>
</dbReference>
<sequence length="312" mass="37071">MNQTEHQIIKNTITELINNISFLKNKQREKINIILDSGLFNGSYLIGSLYFLKELENKEYVKIDKISGCSIGSIIAVLYYVDLLDSCNDIYNMGVDELIKNNIFNVDIIINVLKEKLPDNICHLVNKKLHISYYDLKLNKKIVRTKYKNKDDIIETIKRSCSFPLLLNGNILYKNRYIDGIFPYIFPESNINNIKTKNLFIDLYGFDKIWHALSIKNEKTNFHRVLAGLLDIHLFYIKQTPTSMCSYTNKWTFINKIYYHFIRQFVEYILYIITYIYYFIKNNLTSVQTRIYLKKIFIMIFQRILKCNTSRL</sequence>
<keyword evidence="2" id="KW-0812">Transmembrane</keyword>
<dbReference type="Pfam" id="PF01734">
    <property type="entry name" value="Patatin"/>
    <property type="match status" value="1"/>
</dbReference>
<dbReference type="PROSITE" id="PS51635">
    <property type="entry name" value="PNPLA"/>
    <property type="match status" value="1"/>
</dbReference>
<dbReference type="InterPro" id="IPR002641">
    <property type="entry name" value="PNPLA_dom"/>
</dbReference>
<feature type="transmembrane region" description="Helical" evidence="2">
    <location>
        <begin position="257"/>
        <end position="280"/>
    </location>
</feature>
<feature type="domain" description="PNPLA" evidence="3">
    <location>
        <begin position="33"/>
        <end position="192"/>
    </location>
</feature>
<dbReference type="EMBL" id="MN739601">
    <property type="protein sequence ID" value="QHT15127.1"/>
    <property type="molecule type" value="Genomic_DNA"/>
</dbReference>
<protein>
    <recommendedName>
        <fullName evidence="3">PNPLA domain-containing protein</fullName>
    </recommendedName>
</protein>
<proteinExistence type="predicted"/>
<dbReference type="InterPro" id="IPR033562">
    <property type="entry name" value="PLPL"/>
</dbReference>
<dbReference type="GO" id="GO:0005811">
    <property type="term" value="C:lipid droplet"/>
    <property type="evidence" value="ECO:0007669"/>
    <property type="project" value="TreeGrafter"/>
</dbReference>
<dbReference type="InterPro" id="IPR016035">
    <property type="entry name" value="Acyl_Trfase/lysoPLipase"/>
</dbReference>
<organism evidence="4">
    <name type="scientific">viral metagenome</name>
    <dbReference type="NCBI Taxonomy" id="1070528"/>
    <lineage>
        <taxon>unclassified sequences</taxon>
        <taxon>metagenomes</taxon>
        <taxon>organismal metagenomes</taxon>
    </lineage>
</organism>
<name>A0A6C0DF32_9ZZZZ</name>
<dbReference type="GO" id="GO:0016020">
    <property type="term" value="C:membrane"/>
    <property type="evidence" value="ECO:0007669"/>
    <property type="project" value="TreeGrafter"/>
</dbReference>
<accession>A0A6C0DF32</accession>
<evidence type="ECO:0000313" key="4">
    <source>
        <dbReference type="EMBL" id="QHT15127.1"/>
    </source>
</evidence>
<dbReference type="GO" id="GO:0055088">
    <property type="term" value="P:lipid homeostasis"/>
    <property type="evidence" value="ECO:0007669"/>
    <property type="project" value="TreeGrafter"/>
</dbReference>
<dbReference type="GO" id="GO:0005737">
    <property type="term" value="C:cytoplasm"/>
    <property type="evidence" value="ECO:0007669"/>
    <property type="project" value="TreeGrafter"/>
</dbReference>
<dbReference type="GO" id="GO:0004806">
    <property type="term" value="F:triacylglycerol lipase activity"/>
    <property type="evidence" value="ECO:0007669"/>
    <property type="project" value="TreeGrafter"/>
</dbReference>
<evidence type="ECO:0000256" key="2">
    <source>
        <dbReference type="SAM" id="Phobius"/>
    </source>
</evidence>
<dbReference type="AlphaFoldDB" id="A0A6C0DF32"/>
<dbReference type="SUPFAM" id="SSF52151">
    <property type="entry name" value="FabD/lysophospholipase-like"/>
    <property type="match status" value="1"/>
</dbReference>
<dbReference type="GO" id="GO:0019433">
    <property type="term" value="P:triglyceride catabolic process"/>
    <property type="evidence" value="ECO:0007669"/>
    <property type="project" value="TreeGrafter"/>
</dbReference>
<keyword evidence="2" id="KW-0472">Membrane</keyword>